<feature type="compositionally biased region" description="Basic and acidic residues" evidence="1">
    <location>
        <begin position="66"/>
        <end position="77"/>
    </location>
</feature>
<dbReference type="InterPro" id="IPR038883">
    <property type="entry name" value="AN11006-like"/>
</dbReference>
<dbReference type="EMBL" id="SWKV01000004">
    <property type="protein sequence ID" value="KAF3046540.1"/>
    <property type="molecule type" value="Genomic_DNA"/>
</dbReference>
<evidence type="ECO:0000259" key="2">
    <source>
        <dbReference type="Pfam" id="PF26647"/>
    </source>
</evidence>
<evidence type="ECO:0000259" key="3">
    <source>
        <dbReference type="Pfam" id="PF26648"/>
    </source>
</evidence>
<dbReference type="InterPro" id="IPR058252">
    <property type="entry name" value="zf_Tbcl_4"/>
</dbReference>
<feature type="region of interest" description="Disordered" evidence="1">
    <location>
        <begin position="1"/>
        <end position="77"/>
    </location>
</feature>
<organism evidence="4 5">
    <name type="scientific">Didymella heteroderae</name>
    <dbReference type="NCBI Taxonomy" id="1769908"/>
    <lineage>
        <taxon>Eukaryota</taxon>
        <taxon>Fungi</taxon>
        <taxon>Dikarya</taxon>
        <taxon>Ascomycota</taxon>
        <taxon>Pezizomycotina</taxon>
        <taxon>Dothideomycetes</taxon>
        <taxon>Pleosporomycetidae</taxon>
        <taxon>Pleosporales</taxon>
        <taxon>Pleosporineae</taxon>
        <taxon>Didymellaceae</taxon>
        <taxon>Didymella</taxon>
    </lineage>
</organism>
<evidence type="ECO:0000313" key="5">
    <source>
        <dbReference type="Proteomes" id="UP000758155"/>
    </source>
</evidence>
<comment type="caution">
    <text evidence="4">The sequence shown here is derived from an EMBL/GenBank/DDBJ whole genome shotgun (WGS) entry which is preliminary data.</text>
</comment>
<accession>A0A9P4WYH9</accession>
<dbReference type="OrthoDB" id="5600002at2759"/>
<dbReference type="PANTHER" id="PTHR42085:SF2">
    <property type="entry name" value="F-BOX DOMAIN-CONTAINING PROTEIN"/>
    <property type="match status" value="1"/>
</dbReference>
<dbReference type="Pfam" id="PF26647">
    <property type="entry name" value="zf_Tbcl_3"/>
    <property type="match status" value="1"/>
</dbReference>
<feature type="compositionally biased region" description="Basic residues" evidence="1">
    <location>
        <begin position="1"/>
        <end position="10"/>
    </location>
</feature>
<keyword evidence="5" id="KW-1185">Reference proteome</keyword>
<gene>
    <name evidence="4" type="ORF">E8E12_010711</name>
</gene>
<evidence type="ECO:0000256" key="1">
    <source>
        <dbReference type="SAM" id="MobiDB-lite"/>
    </source>
</evidence>
<proteinExistence type="predicted"/>
<reference evidence="4" key="1">
    <citation type="submission" date="2019-04" db="EMBL/GenBank/DDBJ databases">
        <title>Sequencing of skin fungus with MAO and IRED activity.</title>
        <authorList>
            <person name="Marsaioli A.J."/>
            <person name="Bonatto J.M.C."/>
            <person name="Reis Junior O."/>
        </authorList>
    </citation>
    <scope>NUCLEOTIDE SEQUENCE</scope>
    <source>
        <strain evidence="4">28M1</strain>
    </source>
</reference>
<dbReference type="PANTHER" id="PTHR42085">
    <property type="entry name" value="F-BOX DOMAIN-CONTAINING PROTEIN"/>
    <property type="match status" value="1"/>
</dbReference>
<evidence type="ECO:0008006" key="6">
    <source>
        <dbReference type="Google" id="ProtNLM"/>
    </source>
</evidence>
<dbReference type="Pfam" id="PF26648">
    <property type="entry name" value="zf_Tbcl_4"/>
    <property type="match status" value="1"/>
</dbReference>
<evidence type="ECO:0000313" key="4">
    <source>
        <dbReference type="EMBL" id="KAF3046540.1"/>
    </source>
</evidence>
<feature type="compositionally biased region" description="Pro residues" evidence="1">
    <location>
        <begin position="16"/>
        <end position="27"/>
    </location>
</feature>
<dbReference type="Proteomes" id="UP000758155">
    <property type="component" value="Unassembled WGS sequence"/>
</dbReference>
<dbReference type="InterPro" id="IPR058251">
    <property type="entry name" value="zf_Tbcl_3"/>
</dbReference>
<name>A0A9P4WYH9_9PLEO</name>
<feature type="domain" description="Probable treble clef zinc finger" evidence="2">
    <location>
        <begin position="86"/>
        <end position="123"/>
    </location>
</feature>
<dbReference type="AlphaFoldDB" id="A0A9P4WYH9"/>
<sequence length="596" mass="67112">MVSTRSKARRPSTPLSSPPASPSPRPSGSPEIGYAAGLPPKHADESASSVQAESAHEFTDSDDGFNSDHDSDSDHEDYCGRHTSELATHCNGRTYGGKKCRYRARIFPEGCLPLCGQHEWQRIQAGRCQAVESCGHLCNRLAPNTPPYFFCVKRENGTSTLPCHIMLLPTELRLMIFRYLFPKTIEANAFFEKQQFAVLRVSRQFYDEASAIVYSELKFEAIVDPTSICLFGRCWTRATSGELPTDLDTALCRPGVQRIRHLEVSVHFGEKHKRVNGIGGSGVIHEEYAMYQVRDAVRKLVHLLSTEQPDSTSGALKQLVVKPRPDCKQLWQSDEIIAAIFFILEPFLTLDPIEDCRLLNPPRPPSWSWRHSDSASVVERVHKDDVFRRLRKQWLKSLKGSEVKGFSKVRKASTDVATAYSKIEDFAHLIYTQDAAHFKGKASSKHGWTASTFRGIERVLHIARVAFDDFELEKLDEIYQAIVKRWIKSHALQQRSFAAIAANVASLLDGNVSIVDGYDPDAFNFDVAPDLEEDVASNEMWPEVIAKDTILNLKDPGVTVKEEGTRVTLCKDGHEKVWLKTPTVARQLRAYRRNKQ</sequence>
<protein>
    <recommendedName>
        <fullName evidence="6">F-box domain-containing protein</fullName>
    </recommendedName>
</protein>
<feature type="domain" description="Probable treble clef zinc finger fungi" evidence="3">
    <location>
        <begin position="125"/>
        <end position="157"/>
    </location>
</feature>